<name>A0AAD7RT71_9TELE</name>
<accession>A0AAD7RT71</accession>
<reference evidence="1" key="1">
    <citation type="journal article" date="2023" name="Science">
        <title>Genome structures resolve the early diversification of teleost fishes.</title>
        <authorList>
            <person name="Parey E."/>
            <person name="Louis A."/>
            <person name="Montfort J."/>
            <person name="Bouchez O."/>
            <person name="Roques C."/>
            <person name="Iampietro C."/>
            <person name="Lluch J."/>
            <person name="Castinel A."/>
            <person name="Donnadieu C."/>
            <person name="Desvignes T."/>
            <person name="Floi Bucao C."/>
            <person name="Jouanno E."/>
            <person name="Wen M."/>
            <person name="Mejri S."/>
            <person name="Dirks R."/>
            <person name="Jansen H."/>
            <person name="Henkel C."/>
            <person name="Chen W.J."/>
            <person name="Zahm M."/>
            <person name="Cabau C."/>
            <person name="Klopp C."/>
            <person name="Thompson A.W."/>
            <person name="Robinson-Rechavi M."/>
            <person name="Braasch I."/>
            <person name="Lecointre G."/>
            <person name="Bobe J."/>
            <person name="Postlethwait J.H."/>
            <person name="Berthelot C."/>
            <person name="Roest Crollius H."/>
            <person name="Guiguen Y."/>
        </authorList>
    </citation>
    <scope>NUCLEOTIDE SEQUENCE</scope>
    <source>
        <strain evidence="1">NC1722</strain>
    </source>
</reference>
<comment type="caution">
    <text evidence="1">The sequence shown here is derived from an EMBL/GenBank/DDBJ whole genome shotgun (WGS) entry which is preliminary data.</text>
</comment>
<protein>
    <submittedName>
        <fullName evidence="1">Uncharacterized protein</fullName>
    </submittedName>
</protein>
<dbReference type="Proteomes" id="UP001221898">
    <property type="component" value="Unassembled WGS sequence"/>
</dbReference>
<sequence length="76" mass="7972">MTPLIFSLSDLALPPGGGLQTAARLLCIVLLDLYRGEGEERRGSGARSLGLWEAAYCGCGLPDRVTVGETLGRPAL</sequence>
<organism evidence="1 2">
    <name type="scientific">Aldrovandia affinis</name>
    <dbReference type="NCBI Taxonomy" id="143900"/>
    <lineage>
        <taxon>Eukaryota</taxon>
        <taxon>Metazoa</taxon>
        <taxon>Chordata</taxon>
        <taxon>Craniata</taxon>
        <taxon>Vertebrata</taxon>
        <taxon>Euteleostomi</taxon>
        <taxon>Actinopterygii</taxon>
        <taxon>Neopterygii</taxon>
        <taxon>Teleostei</taxon>
        <taxon>Notacanthiformes</taxon>
        <taxon>Halosauridae</taxon>
        <taxon>Aldrovandia</taxon>
    </lineage>
</organism>
<gene>
    <name evidence="1" type="ORF">AAFF_G00113720</name>
</gene>
<evidence type="ECO:0000313" key="1">
    <source>
        <dbReference type="EMBL" id="KAJ8389903.1"/>
    </source>
</evidence>
<dbReference type="AlphaFoldDB" id="A0AAD7RT71"/>
<evidence type="ECO:0000313" key="2">
    <source>
        <dbReference type="Proteomes" id="UP001221898"/>
    </source>
</evidence>
<keyword evidence="2" id="KW-1185">Reference proteome</keyword>
<dbReference type="EMBL" id="JAINUG010000177">
    <property type="protein sequence ID" value="KAJ8389903.1"/>
    <property type="molecule type" value="Genomic_DNA"/>
</dbReference>
<proteinExistence type="predicted"/>